<dbReference type="EMBL" id="JAIFRP010000007">
    <property type="protein sequence ID" value="KAK2587230.1"/>
    <property type="molecule type" value="Genomic_DNA"/>
</dbReference>
<name>A0AAD9RX23_9HYME</name>
<gene>
    <name evidence="1" type="ORF">KPH14_002969</name>
</gene>
<dbReference type="Proteomes" id="UP001258017">
    <property type="component" value="Unassembled WGS sequence"/>
</dbReference>
<comment type="caution">
    <text evidence="1">The sequence shown here is derived from an EMBL/GenBank/DDBJ whole genome shotgun (WGS) entry which is preliminary data.</text>
</comment>
<evidence type="ECO:0000313" key="1">
    <source>
        <dbReference type="EMBL" id="KAK2587230.1"/>
    </source>
</evidence>
<accession>A0AAD9RX23</accession>
<reference evidence="1" key="1">
    <citation type="submission" date="2021-08" db="EMBL/GenBank/DDBJ databases">
        <authorList>
            <person name="Misof B."/>
            <person name="Oliver O."/>
            <person name="Podsiadlowski L."/>
            <person name="Donath A."/>
            <person name="Peters R."/>
            <person name="Mayer C."/>
            <person name="Rust J."/>
            <person name="Gunkel S."/>
            <person name="Lesny P."/>
            <person name="Martin S."/>
            <person name="Oeyen J.P."/>
            <person name="Petersen M."/>
            <person name="Panagiotis P."/>
            <person name="Wilbrandt J."/>
            <person name="Tanja T."/>
        </authorList>
    </citation>
    <scope>NUCLEOTIDE SEQUENCE</scope>
    <source>
        <strain evidence="1">GBR_01_08_01A</strain>
        <tissue evidence="1">Thorax + abdomen</tissue>
    </source>
</reference>
<evidence type="ECO:0000313" key="2">
    <source>
        <dbReference type="Proteomes" id="UP001258017"/>
    </source>
</evidence>
<protein>
    <submittedName>
        <fullName evidence="1">Uncharacterized protein</fullName>
    </submittedName>
</protein>
<reference evidence="1" key="2">
    <citation type="journal article" date="2023" name="Commun. Biol.">
        <title>Intrasexual cuticular hydrocarbon dimorphism in a wasp sheds light on hydrocarbon biosynthesis genes in Hymenoptera.</title>
        <authorList>
            <person name="Moris V.C."/>
            <person name="Podsiadlowski L."/>
            <person name="Martin S."/>
            <person name="Oeyen J.P."/>
            <person name="Donath A."/>
            <person name="Petersen M."/>
            <person name="Wilbrandt J."/>
            <person name="Misof B."/>
            <person name="Liedtke D."/>
            <person name="Thamm M."/>
            <person name="Scheiner R."/>
            <person name="Schmitt T."/>
            <person name="Niehuis O."/>
        </authorList>
    </citation>
    <scope>NUCLEOTIDE SEQUENCE</scope>
    <source>
        <strain evidence="1">GBR_01_08_01A</strain>
    </source>
</reference>
<organism evidence="1 2">
    <name type="scientific">Odynerus spinipes</name>
    <dbReference type="NCBI Taxonomy" id="1348599"/>
    <lineage>
        <taxon>Eukaryota</taxon>
        <taxon>Metazoa</taxon>
        <taxon>Ecdysozoa</taxon>
        <taxon>Arthropoda</taxon>
        <taxon>Hexapoda</taxon>
        <taxon>Insecta</taxon>
        <taxon>Pterygota</taxon>
        <taxon>Neoptera</taxon>
        <taxon>Endopterygota</taxon>
        <taxon>Hymenoptera</taxon>
        <taxon>Apocrita</taxon>
        <taxon>Aculeata</taxon>
        <taxon>Vespoidea</taxon>
        <taxon>Vespidae</taxon>
        <taxon>Eumeninae</taxon>
        <taxon>Odynerus</taxon>
    </lineage>
</organism>
<sequence length="67" mass="8275">MNSDDLLLLEAAKAPVVNYHNIEFFLVHHDMFREKRSFHRKETRGRIIRRAEVRYLQLRESFIYLRK</sequence>
<keyword evidence="2" id="KW-1185">Reference proteome</keyword>
<proteinExistence type="predicted"/>
<dbReference type="AlphaFoldDB" id="A0AAD9RX23"/>